<reference evidence="2 3" key="1">
    <citation type="submission" date="2024-11" db="EMBL/GenBank/DDBJ databases">
        <title>A near-complete genome assembly of Cinchona calisaya.</title>
        <authorList>
            <person name="Lian D.C."/>
            <person name="Zhao X.W."/>
            <person name="Wei L."/>
        </authorList>
    </citation>
    <scope>NUCLEOTIDE SEQUENCE [LARGE SCALE GENOMIC DNA]</scope>
    <source>
        <tissue evidence="2">Nenye</tissue>
    </source>
</reference>
<gene>
    <name evidence="2" type="ORF">ACH5RR_006770</name>
</gene>
<organism evidence="2 3">
    <name type="scientific">Cinchona calisaya</name>
    <dbReference type="NCBI Taxonomy" id="153742"/>
    <lineage>
        <taxon>Eukaryota</taxon>
        <taxon>Viridiplantae</taxon>
        <taxon>Streptophyta</taxon>
        <taxon>Embryophyta</taxon>
        <taxon>Tracheophyta</taxon>
        <taxon>Spermatophyta</taxon>
        <taxon>Magnoliopsida</taxon>
        <taxon>eudicotyledons</taxon>
        <taxon>Gunneridae</taxon>
        <taxon>Pentapetalae</taxon>
        <taxon>asterids</taxon>
        <taxon>lamiids</taxon>
        <taxon>Gentianales</taxon>
        <taxon>Rubiaceae</taxon>
        <taxon>Cinchonoideae</taxon>
        <taxon>Cinchoneae</taxon>
        <taxon>Cinchona</taxon>
    </lineage>
</organism>
<evidence type="ECO:0000313" key="3">
    <source>
        <dbReference type="Proteomes" id="UP001630127"/>
    </source>
</evidence>
<sequence>MCNCNPTHRVFLVIKWGLDYYNPTASFAMSNSMSSDHTIGVASGEGACIDDGPSSLHTEGAEEDTGYVHGIDNIPDLDHDMPCVLEGDFADDSDSSWHQSKEDYESESEDMSEPDSDDDFQYNLMVARFKMMFLCIKLEGWHSSTMLDTWINMTLWIVVMIRGCFSGMRKRMLFG</sequence>
<dbReference type="EMBL" id="JBJUIK010000003">
    <property type="protein sequence ID" value="KAL3533249.1"/>
    <property type="molecule type" value="Genomic_DNA"/>
</dbReference>
<feature type="region of interest" description="Disordered" evidence="1">
    <location>
        <begin position="89"/>
        <end position="117"/>
    </location>
</feature>
<proteinExistence type="predicted"/>
<dbReference type="AlphaFoldDB" id="A0ABD3APV9"/>
<keyword evidence="3" id="KW-1185">Reference proteome</keyword>
<comment type="caution">
    <text evidence="2">The sequence shown here is derived from an EMBL/GenBank/DDBJ whole genome shotgun (WGS) entry which is preliminary data.</text>
</comment>
<protein>
    <submittedName>
        <fullName evidence="2">Uncharacterized protein</fullName>
    </submittedName>
</protein>
<dbReference type="Proteomes" id="UP001630127">
    <property type="component" value="Unassembled WGS sequence"/>
</dbReference>
<feature type="compositionally biased region" description="Acidic residues" evidence="1">
    <location>
        <begin position="104"/>
        <end position="117"/>
    </location>
</feature>
<accession>A0ABD3APV9</accession>
<evidence type="ECO:0000256" key="1">
    <source>
        <dbReference type="SAM" id="MobiDB-lite"/>
    </source>
</evidence>
<name>A0ABD3APV9_9GENT</name>
<evidence type="ECO:0000313" key="2">
    <source>
        <dbReference type="EMBL" id="KAL3533249.1"/>
    </source>
</evidence>